<evidence type="ECO:0000313" key="3">
    <source>
        <dbReference type="Proteomes" id="UP000322110"/>
    </source>
</evidence>
<evidence type="ECO:0000313" key="2">
    <source>
        <dbReference type="EMBL" id="KAA2213863.1"/>
    </source>
</evidence>
<accession>A0A5B2TIC2</accession>
<dbReference type="Proteomes" id="UP000322110">
    <property type="component" value="Unassembled WGS sequence"/>
</dbReference>
<reference evidence="2 3" key="1">
    <citation type="journal article" date="2015" name="Int. J. Syst. Evol. Microbiol.">
        <title>Roseomonas oryzae sp. nov., isolated from paddy rhizosphere soil.</title>
        <authorList>
            <person name="Ramaprasad E.V."/>
            <person name="Sasikala Ch."/>
            <person name="Ramana Ch.V."/>
        </authorList>
    </citation>
    <scope>NUCLEOTIDE SEQUENCE [LARGE SCALE GENOMIC DNA]</scope>
    <source>
        <strain evidence="2 3">KCTC 42542</strain>
    </source>
</reference>
<name>A0A5B2TIC2_9PROT</name>
<dbReference type="OrthoDB" id="9794206at2"/>
<evidence type="ECO:0000256" key="1">
    <source>
        <dbReference type="SAM" id="MobiDB-lite"/>
    </source>
</evidence>
<feature type="region of interest" description="Disordered" evidence="1">
    <location>
        <begin position="410"/>
        <end position="429"/>
    </location>
</feature>
<organism evidence="2 3">
    <name type="scientific">Teichococcus oryzae</name>
    <dbReference type="NCBI Taxonomy" id="1608942"/>
    <lineage>
        <taxon>Bacteria</taxon>
        <taxon>Pseudomonadati</taxon>
        <taxon>Pseudomonadota</taxon>
        <taxon>Alphaproteobacteria</taxon>
        <taxon>Acetobacterales</taxon>
        <taxon>Roseomonadaceae</taxon>
        <taxon>Roseomonas</taxon>
    </lineage>
</organism>
<proteinExistence type="predicted"/>
<dbReference type="AlphaFoldDB" id="A0A5B2TIC2"/>
<dbReference type="Pfam" id="PF05159">
    <property type="entry name" value="Capsule_synth"/>
    <property type="match status" value="1"/>
</dbReference>
<dbReference type="GO" id="GO:0015774">
    <property type="term" value="P:polysaccharide transport"/>
    <property type="evidence" value="ECO:0007669"/>
    <property type="project" value="InterPro"/>
</dbReference>
<dbReference type="InterPro" id="IPR007833">
    <property type="entry name" value="Capsule_polysaccharide_synth"/>
</dbReference>
<dbReference type="CDD" id="cd16441">
    <property type="entry name" value="beta_Kdo_transferase_KpsS"/>
    <property type="match status" value="1"/>
</dbReference>
<dbReference type="GO" id="GO:0000271">
    <property type="term" value="P:polysaccharide biosynthetic process"/>
    <property type="evidence" value="ECO:0007669"/>
    <property type="project" value="InterPro"/>
</dbReference>
<sequence>MPGAVIIAPKRFLFLQGPISPFFDEVGAGLRALGHVVHRINLNLGDRLFWRGPGAVDFRGRAAEWPNFIAAFLDRHAITDLVLLGEQRPYNKVAIAAAAERGIRVAVTDFGYIRPDWIVLERDGMNAASRFSRDPEEIVRIGAQLPPPDLQVHHLDNFRLQASWDVLYHLSTLLPWPFPHYESHQLYNPVPVYLGVLWRLLRRGAANRRADAILKRLSGSGPLFLMAMQMETDFSIRAYSKYRDLDTALREVAQSFAGHAPANAHLLVKVHPLDPGLKNWKRRSSAIAREFGLEGRMHYLGGGNLGAIVEQVQGTVTVNSTVGLRSIIDHTPTFALGEALYRIPGLVFSGPLDRFWTEATPPEIPLREGFLRCIAHALHIRGVYYNRPGLDVAVRAAVRRLHLDLLNQPDPELLHPTDPAHPGTAAPRA</sequence>
<dbReference type="EMBL" id="VUKA01000002">
    <property type="protein sequence ID" value="KAA2213863.1"/>
    <property type="molecule type" value="Genomic_DNA"/>
</dbReference>
<keyword evidence="3" id="KW-1185">Reference proteome</keyword>
<gene>
    <name evidence="2" type="ORF">F0Q34_07370</name>
</gene>
<dbReference type="RefSeq" id="WP_149811519.1">
    <property type="nucleotide sequence ID" value="NZ_VUKA01000002.1"/>
</dbReference>
<protein>
    <submittedName>
        <fullName evidence="2">Capsular biosynthesis protein</fullName>
    </submittedName>
</protein>
<comment type="caution">
    <text evidence="2">The sequence shown here is derived from an EMBL/GenBank/DDBJ whole genome shotgun (WGS) entry which is preliminary data.</text>
</comment>